<sequence>MAADRWLCFLAFLLGPIELKYMTRLPYQARVISQFGQGFFTIFYYF</sequence>
<dbReference type="AlphaFoldDB" id="U4TWX3"/>
<dbReference type="EMBL" id="KI271584">
    <property type="protein sequence ID" value="ERL65842.1"/>
    <property type="molecule type" value="Genomic_DNA"/>
</dbReference>
<dbReference type="Proteomes" id="UP000030647">
    <property type="component" value="Unassembled WGS sequence"/>
</dbReference>
<proteinExistence type="predicted"/>
<evidence type="ECO:0000313" key="2">
    <source>
        <dbReference type="Proteomes" id="UP000030647"/>
    </source>
</evidence>
<accession>U4TWX3</accession>
<reference evidence="2" key="1">
    <citation type="journal article" date="2013" name="Genome Announc.">
        <title>Whole-Genome Sequencing of Lactobacillus shenzhenensis Strain LY-73T.</title>
        <authorList>
            <person name="Lin Z."/>
            <person name="Liu Z."/>
            <person name="Yang R."/>
            <person name="Zou Y."/>
            <person name="Wan D."/>
            <person name="Chen J."/>
            <person name="Guo M."/>
            <person name="Zhao J."/>
            <person name="Fang C."/>
            <person name="Yang R."/>
            <person name="Liu F."/>
        </authorList>
    </citation>
    <scope>NUCLEOTIDE SEQUENCE [LARGE SCALE GENOMIC DNA]</scope>
    <source>
        <strain evidence="2">LY-73</strain>
    </source>
</reference>
<keyword evidence="2" id="KW-1185">Reference proteome</keyword>
<protein>
    <submittedName>
        <fullName evidence="1">Uncharacterized protein</fullName>
    </submittedName>
</protein>
<dbReference type="HOGENOM" id="CLU_3185262_0_0_9"/>
<name>U4TWX3_9LACO</name>
<gene>
    <name evidence="1" type="ORF">L248_1918</name>
</gene>
<evidence type="ECO:0000313" key="1">
    <source>
        <dbReference type="EMBL" id="ERL65842.1"/>
    </source>
</evidence>
<organism evidence="1 2">
    <name type="scientific">Schleiferilactobacillus shenzhenensis LY-73</name>
    <dbReference type="NCBI Taxonomy" id="1231336"/>
    <lineage>
        <taxon>Bacteria</taxon>
        <taxon>Bacillati</taxon>
        <taxon>Bacillota</taxon>
        <taxon>Bacilli</taxon>
        <taxon>Lactobacillales</taxon>
        <taxon>Lactobacillaceae</taxon>
        <taxon>Schleiferilactobacillus</taxon>
    </lineage>
</organism>